<protein>
    <submittedName>
        <fullName evidence="2">Uncharacterized protein</fullName>
    </submittedName>
</protein>
<evidence type="ECO:0000256" key="1">
    <source>
        <dbReference type="SAM" id="Phobius"/>
    </source>
</evidence>
<feature type="transmembrane region" description="Helical" evidence="1">
    <location>
        <begin position="54"/>
        <end position="71"/>
    </location>
</feature>
<reference evidence="2" key="2">
    <citation type="journal article" date="2011" name="Microb. Ecol.">
        <title>Taxonomic and Functional Metagenomic Profiling of the Microbial Community in the Anoxic Sediment of a Sub-saline Shallow Lake (Laguna de Carrizo, Central Spain).</title>
        <authorList>
            <person name="Ferrer M."/>
            <person name="Guazzaroni M.E."/>
            <person name="Richter M."/>
            <person name="Garcia-Salamanca A."/>
            <person name="Yarza P."/>
            <person name="Suarez-Suarez A."/>
            <person name="Solano J."/>
            <person name="Alcaide M."/>
            <person name="van Dillewijn P."/>
            <person name="Molina-Henares M.A."/>
            <person name="Lopez-Cortes N."/>
            <person name="Al-Ramahi Y."/>
            <person name="Guerrero C."/>
            <person name="Acosta A."/>
            <person name="de Eugenio L.I."/>
            <person name="Martinez V."/>
            <person name="Marques S."/>
            <person name="Rojo F."/>
            <person name="Santero E."/>
            <person name="Genilloud O."/>
            <person name="Perez-Perez J."/>
            <person name="Rossello-Mora R."/>
            <person name="Ramos J.L."/>
        </authorList>
    </citation>
    <scope>NUCLEOTIDE SEQUENCE</scope>
</reference>
<organism evidence="2">
    <name type="scientific">sediment metagenome</name>
    <dbReference type="NCBI Taxonomy" id="749907"/>
    <lineage>
        <taxon>unclassified sequences</taxon>
        <taxon>metagenomes</taxon>
        <taxon>ecological metagenomes</taxon>
    </lineage>
</organism>
<gene>
    <name evidence="2" type="ORF">LDC_0701</name>
</gene>
<keyword evidence="1" id="KW-1133">Transmembrane helix</keyword>
<keyword evidence="1" id="KW-0472">Membrane</keyword>
<dbReference type="AlphaFoldDB" id="D9PGQ4"/>
<comment type="caution">
    <text evidence="2">The sequence shown here is derived from an EMBL/GenBank/DDBJ whole genome shotgun (WGS) entry which is preliminary data.</text>
</comment>
<dbReference type="EMBL" id="ADZX01000290">
    <property type="protein sequence ID" value="EFK97262.1"/>
    <property type="molecule type" value="Genomic_DNA"/>
</dbReference>
<reference evidence="2" key="1">
    <citation type="submission" date="2010-07" db="EMBL/GenBank/DDBJ databases">
        <authorList>
            <consortium name="CONSOLIDER consortium CSD2007-00005"/>
            <person name="Guazzaroni M.-E."/>
            <person name="Richter M."/>
            <person name="Garcia-Salamanca A."/>
            <person name="Yarza P."/>
            <person name="Ferrer M."/>
        </authorList>
    </citation>
    <scope>NUCLEOTIDE SEQUENCE</scope>
</reference>
<proteinExistence type="predicted"/>
<keyword evidence="1" id="KW-0812">Transmembrane</keyword>
<accession>D9PGQ4</accession>
<sequence length="83" mass="9870">MQRRRYDTKYEKYVQDNLPKKGNVRSLTVTNSQYERMNILLGNEKIEEKNRLKTAIIVLKLIIFVFIKMPIKPSWWAIVGSVL</sequence>
<evidence type="ECO:0000313" key="2">
    <source>
        <dbReference type="EMBL" id="EFK97262.1"/>
    </source>
</evidence>
<name>D9PGQ4_9ZZZZ</name>